<keyword evidence="6 8" id="KW-0368">Histidine biosynthesis</keyword>
<dbReference type="Proteomes" id="UP000077412">
    <property type="component" value="Chromosome"/>
</dbReference>
<evidence type="ECO:0000313" key="11">
    <source>
        <dbReference type="Proteomes" id="UP000077412"/>
    </source>
</evidence>
<comment type="catalytic activity">
    <reaction evidence="7 8">
        <text>L-histidinol phosphate + H2O = L-histidinol + phosphate</text>
        <dbReference type="Rhea" id="RHEA:14465"/>
        <dbReference type="ChEBI" id="CHEBI:15377"/>
        <dbReference type="ChEBI" id="CHEBI:43474"/>
        <dbReference type="ChEBI" id="CHEBI:57699"/>
        <dbReference type="ChEBI" id="CHEBI:57980"/>
        <dbReference type="EC" id="3.1.3.15"/>
    </reaction>
</comment>
<accession>A0A1B1Z774</accession>
<dbReference type="GO" id="GO:0004401">
    <property type="term" value="F:histidinol-phosphatase activity"/>
    <property type="evidence" value="ECO:0007669"/>
    <property type="project" value="UniProtKB-UniRule"/>
</dbReference>
<evidence type="ECO:0000256" key="6">
    <source>
        <dbReference type="ARBA" id="ARBA00023102"/>
    </source>
</evidence>
<evidence type="ECO:0000256" key="2">
    <source>
        <dbReference type="ARBA" id="ARBA00009152"/>
    </source>
</evidence>
<evidence type="ECO:0000256" key="4">
    <source>
        <dbReference type="ARBA" id="ARBA00022605"/>
    </source>
</evidence>
<keyword evidence="11" id="KW-1185">Reference proteome</keyword>
<dbReference type="KEGG" id="far:ABE41_014500"/>
<evidence type="ECO:0000313" key="10">
    <source>
        <dbReference type="EMBL" id="ANX13216.1"/>
    </source>
</evidence>
<gene>
    <name evidence="10" type="ORF">ABE41_014500</name>
</gene>
<dbReference type="SUPFAM" id="SSF89550">
    <property type="entry name" value="PHP domain-like"/>
    <property type="match status" value="1"/>
</dbReference>
<dbReference type="Gene3D" id="3.20.20.140">
    <property type="entry name" value="Metal-dependent hydrolases"/>
    <property type="match status" value="1"/>
</dbReference>
<dbReference type="GO" id="GO:0005737">
    <property type="term" value="C:cytoplasm"/>
    <property type="evidence" value="ECO:0007669"/>
    <property type="project" value="TreeGrafter"/>
</dbReference>
<dbReference type="STRING" id="255247.ABE41_014500"/>
<comment type="similarity">
    <text evidence="2 8">Belongs to the PHP hydrolase family. HisK subfamily.</text>
</comment>
<feature type="domain" description="PHP" evidence="9">
    <location>
        <begin position="15"/>
        <end position="223"/>
    </location>
</feature>
<protein>
    <recommendedName>
        <fullName evidence="3 8">Histidinol-phosphatase</fullName>
        <shortName evidence="8">HolPase</shortName>
        <ecNumber evidence="3 8">3.1.3.15</ecNumber>
    </recommendedName>
</protein>
<reference evidence="10 11" key="1">
    <citation type="submission" date="2016-08" db="EMBL/GenBank/DDBJ databases">
        <title>Complete genome sequence of Fictibacillus arsenicus G25-54, a strain with toxicity to nematodes and a potential arsenic-resistance activity.</title>
        <authorList>
            <person name="Zheng Z."/>
        </authorList>
    </citation>
    <scope>NUCLEOTIDE SEQUENCE [LARGE SCALE GENOMIC DNA]</scope>
    <source>
        <strain evidence="10 11">G25-54</strain>
    </source>
</reference>
<comment type="pathway">
    <text evidence="1 8">Amino-acid biosynthesis; L-histidine biosynthesis; L-histidine from 5-phospho-alpha-D-ribose 1-diphosphate: step 8/9.</text>
</comment>
<dbReference type="PANTHER" id="PTHR21039:SF0">
    <property type="entry name" value="HISTIDINOL-PHOSPHATASE"/>
    <property type="match status" value="1"/>
</dbReference>
<evidence type="ECO:0000256" key="3">
    <source>
        <dbReference type="ARBA" id="ARBA00013085"/>
    </source>
</evidence>
<sequence length="288" mass="32730">MKILSKGGGKRLYYDGHVHTPFCPHGSNDTFEKYIERAISLGIKGISFTEHAPLPKNFADPTPAKDSAMLYSDLNHYFQKLQKVKKTYKKFITIKTGLEIDFIEGYEQETEQLLREVSPELDDAILSVHFLQIEGKHFCMDYDENVFEEMVRKSGSLALVYKNYFSAVKKSVKHSFKSFQPLRIGHITLAKKFQKLFPADFSIEEDIHNILIEISERGMSLDYNGAGAVKPFCGEPYPPSWIIKEAQKRKIPLVYGSDAHSAKGLGQGLEQLDQYAKLTSPLLLDRAK</sequence>
<dbReference type="CDD" id="cd12110">
    <property type="entry name" value="PHP_HisPPase_Hisj_like"/>
    <property type="match status" value="1"/>
</dbReference>
<dbReference type="GO" id="GO:0000105">
    <property type="term" value="P:L-histidine biosynthetic process"/>
    <property type="evidence" value="ECO:0007669"/>
    <property type="project" value="UniProtKB-UniRule"/>
</dbReference>
<keyword evidence="5 8" id="KW-0378">Hydrolase</keyword>
<dbReference type="OrthoDB" id="9775255at2"/>
<evidence type="ECO:0000259" key="9">
    <source>
        <dbReference type="Pfam" id="PF02811"/>
    </source>
</evidence>
<evidence type="ECO:0000256" key="7">
    <source>
        <dbReference type="ARBA" id="ARBA00049158"/>
    </source>
</evidence>
<dbReference type="AlphaFoldDB" id="A0A1B1Z774"/>
<dbReference type="InterPro" id="IPR004013">
    <property type="entry name" value="PHP_dom"/>
</dbReference>
<dbReference type="Pfam" id="PF02811">
    <property type="entry name" value="PHP"/>
    <property type="match status" value="1"/>
</dbReference>
<dbReference type="EC" id="3.1.3.15" evidence="3 8"/>
<dbReference type="InterPro" id="IPR010140">
    <property type="entry name" value="Histidinol_P_phosphatase_HisJ"/>
</dbReference>
<dbReference type="InterPro" id="IPR016195">
    <property type="entry name" value="Pol/histidinol_Pase-like"/>
</dbReference>
<dbReference type="EMBL" id="CP016761">
    <property type="protein sequence ID" value="ANX13216.1"/>
    <property type="molecule type" value="Genomic_DNA"/>
</dbReference>
<keyword evidence="4 8" id="KW-0028">Amino-acid biosynthesis</keyword>
<evidence type="ECO:0000256" key="8">
    <source>
        <dbReference type="RuleBase" id="RU366003"/>
    </source>
</evidence>
<dbReference type="NCBIfam" id="NF005996">
    <property type="entry name" value="PRK08123.1"/>
    <property type="match status" value="1"/>
</dbReference>
<organism evidence="10 11">
    <name type="scientific">Fictibacillus arsenicus</name>
    <dbReference type="NCBI Taxonomy" id="255247"/>
    <lineage>
        <taxon>Bacteria</taxon>
        <taxon>Bacillati</taxon>
        <taxon>Bacillota</taxon>
        <taxon>Bacilli</taxon>
        <taxon>Bacillales</taxon>
        <taxon>Fictibacillaceae</taxon>
        <taxon>Fictibacillus</taxon>
    </lineage>
</organism>
<dbReference type="NCBIfam" id="TIGR01856">
    <property type="entry name" value="hisJ_fam"/>
    <property type="match status" value="1"/>
</dbReference>
<evidence type="ECO:0000256" key="1">
    <source>
        <dbReference type="ARBA" id="ARBA00004970"/>
    </source>
</evidence>
<dbReference type="UniPathway" id="UPA00031">
    <property type="reaction ID" value="UER00013"/>
</dbReference>
<proteinExistence type="inferred from homology"/>
<evidence type="ECO:0000256" key="5">
    <source>
        <dbReference type="ARBA" id="ARBA00022801"/>
    </source>
</evidence>
<dbReference type="PANTHER" id="PTHR21039">
    <property type="entry name" value="HISTIDINOL PHOSPHATASE-RELATED"/>
    <property type="match status" value="1"/>
</dbReference>
<name>A0A1B1Z774_9BACL</name>